<dbReference type="InterPro" id="IPR038887">
    <property type="entry name" value="Nus1/NgBR"/>
</dbReference>
<dbReference type="Proteomes" id="UP000691718">
    <property type="component" value="Unassembled WGS sequence"/>
</dbReference>
<sequence>MIKPRNGAGLGRLPLFGAHKMDDGTKNNAHRNTEQNLADRVRYIMRSKIFDDAEIERLRSEAIPSSNESAMAGDAAPQASDQHPHVESAMDLPVPPDITQKLTERIDDMKQKIAAWGRRIRRFTERSRWFNQNHLYQSEQKRIYKSLERPEVYRADLGPDQADTIAFWRGLWSEPVNHSEGSWIEVVTSQGANVTAMDPITITPEDVTEAVLRAPNWKSPWLDGLHPYWLKGFVVCHTVLARQFQEALDQKSLPSLFTTGITHLVLKDQDTTDPIKYRPITFQNVYYRLWVKKRKVFSDEVTKSDIMIIMEHAPKMKNRLKHLVFLADTDHHSISDLARVVIWSLITGVPYVSFYDITGELKHNEEKLFWAIEKNKKGIPGCIKWSNKPDLNGYTYGMNANTVIINIFNYLNGRPQIVNCIKQIAKGELLCEKKSIEYTTQEFGEALTQIYSSIPDPDLILYTGPLCCSYGLMPWQIRLAEFIQLSLDHSVNIESYLGALFKYNKCDQRFGK</sequence>
<feature type="region of interest" description="Disordered" evidence="8">
    <location>
        <begin position="63"/>
        <end position="95"/>
    </location>
</feature>
<keyword evidence="5" id="KW-0808">Transferase</keyword>
<comment type="cofactor">
    <cofactor evidence="1">
        <name>Mg(2+)</name>
        <dbReference type="ChEBI" id="CHEBI:18420"/>
    </cofactor>
</comment>
<dbReference type="OrthoDB" id="19639at2759"/>
<evidence type="ECO:0000256" key="6">
    <source>
        <dbReference type="ARBA" id="ARBA00022842"/>
    </source>
</evidence>
<dbReference type="PANTHER" id="PTHR21528:SF0">
    <property type="entry name" value="DEHYDRODOLICHYL DIPHOSPHATE SYNTHASE COMPLEX SUBUNIT NUS1"/>
    <property type="match status" value="1"/>
</dbReference>
<evidence type="ECO:0000256" key="2">
    <source>
        <dbReference type="ARBA" id="ARBA00004922"/>
    </source>
</evidence>
<accession>A0A8S3WQK1</accession>
<evidence type="ECO:0000313" key="10">
    <source>
        <dbReference type="Proteomes" id="UP000691718"/>
    </source>
</evidence>
<name>A0A8S3WQK1_PARAO</name>
<dbReference type="PANTHER" id="PTHR21528">
    <property type="entry name" value="DEHYDRODOLICHYL DIPHOSPHATE SYNTHASE COMPLEX SUBUNIT NUS1"/>
    <property type="match status" value="1"/>
</dbReference>
<proteinExistence type="inferred from homology"/>
<evidence type="ECO:0000313" key="9">
    <source>
        <dbReference type="EMBL" id="CAG4975260.1"/>
    </source>
</evidence>
<dbReference type="GO" id="GO:1904423">
    <property type="term" value="C:dehydrodolichyl diphosphate synthase complex"/>
    <property type="evidence" value="ECO:0007669"/>
    <property type="project" value="InterPro"/>
</dbReference>
<dbReference type="AlphaFoldDB" id="A0A8S3WQK1"/>
<dbReference type="EMBL" id="CAJQZP010000644">
    <property type="protein sequence ID" value="CAG4975260.1"/>
    <property type="molecule type" value="Genomic_DNA"/>
</dbReference>
<comment type="caution">
    <text evidence="9">The sequence shown here is derived from an EMBL/GenBank/DDBJ whole genome shotgun (WGS) entry which is preliminary data.</text>
</comment>
<evidence type="ECO:0000256" key="3">
    <source>
        <dbReference type="ARBA" id="ARBA00005432"/>
    </source>
</evidence>
<gene>
    <name evidence="9" type="ORF">PAPOLLO_LOCUS9089</name>
</gene>
<evidence type="ECO:0000256" key="5">
    <source>
        <dbReference type="ARBA" id="ARBA00022679"/>
    </source>
</evidence>
<comment type="pathway">
    <text evidence="2">Protein modification; protein glycosylation.</text>
</comment>
<dbReference type="GO" id="GO:0005789">
    <property type="term" value="C:endoplasmic reticulum membrane"/>
    <property type="evidence" value="ECO:0007669"/>
    <property type="project" value="TreeGrafter"/>
</dbReference>
<keyword evidence="10" id="KW-1185">Reference proteome</keyword>
<reference evidence="9" key="1">
    <citation type="submission" date="2021-04" db="EMBL/GenBank/DDBJ databases">
        <authorList>
            <person name="Tunstrom K."/>
        </authorList>
    </citation>
    <scope>NUCLEOTIDE SEQUENCE</scope>
</reference>
<comment type="similarity">
    <text evidence="3">Belongs to the UPP synthase family.</text>
</comment>
<dbReference type="EC" id="2.5.1.87" evidence="4"/>
<comment type="catalytic activity">
    <reaction evidence="7">
        <text>n isopentenyl diphosphate + (2E,6E)-farnesyl diphosphate = a di-trans,poly-cis-polyprenyl diphosphate + n diphosphate</text>
        <dbReference type="Rhea" id="RHEA:53008"/>
        <dbReference type="Rhea" id="RHEA-COMP:19494"/>
        <dbReference type="ChEBI" id="CHEBI:33019"/>
        <dbReference type="ChEBI" id="CHEBI:128769"/>
        <dbReference type="ChEBI" id="CHEBI:136960"/>
        <dbReference type="ChEBI" id="CHEBI:175763"/>
        <dbReference type="EC" id="2.5.1.87"/>
    </reaction>
</comment>
<protein>
    <recommendedName>
        <fullName evidence="4">ditrans,polycis-polyprenyl diphosphate synthase [(2E,6E)-farnesyldiphosphate specific]</fullName>
        <ecNumber evidence="4">2.5.1.87</ecNumber>
    </recommendedName>
</protein>
<dbReference type="GO" id="GO:0045547">
    <property type="term" value="F:ditrans,polycis-polyprenyl diphosphate synthase [(2E,6E)-farnesyl diphosphate specific] activity"/>
    <property type="evidence" value="ECO:0007669"/>
    <property type="project" value="UniProtKB-EC"/>
</dbReference>
<evidence type="ECO:0000256" key="8">
    <source>
        <dbReference type="SAM" id="MobiDB-lite"/>
    </source>
</evidence>
<evidence type="ECO:0000256" key="4">
    <source>
        <dbReference type="ARBA" id="ARBA00012596"/>
    </source>
</evidence>
<evidence type="ECO:0000256" key="1">
    <source>
        <dbReference type="ARBA" id="ARBA00001946"/>
    </source>
</evidence>
<organism evidence="9 10">
    <name type="scientific">Parnassius apollo</name>
    <name type="common">Apollo butterfly</name>
    <name type="synonym">Papilio apollo</name>
    <dbReference type="NCBI Taxonomy" id="110799"/>
    <lineage>
        <taxon>Eukaryota</taxon>
        <taxon>Metazoa</taxon>
        <taxon>Ecdysozoa</taxon>
        <taxon>Arthropoda</taxon>
        <taxon>Hexapoda</taxon>
        <taxon>Insecta</taxon>
        <taxon>Pterygota</taxon>
        <taxon>Neoptera</taxon>
        <taxon>Endopterygota</taxon>
        <taxon>Lepidoptera</taxon>
        <taxon>Glossata</taxon>
        <taxon>Ditrysia</taxon>
        <taxon>Papilionoidea</taxon>
        <taxon>Papilionidae</taxon>
        <taxon>Parnassiinae</taxon>
        <taxon>Parnassini</taxon>
        <taxon>Parnassius</taxon>
        <taxon>Parnassius</taxon>
    </lineage>
</organism>
<keyword evidence="6" id="KW-0460">Magnesium</keyword>
<evidence type="ECO:0000256" key="7">
    <source>
        <dbReference type="ARBA" id="ARBA00047353"/>
    </source>
</evidence>